<proteinExistence type="predicted"/>
<evidence type="ECO:0000313" key="5">
    <source>
        <dbReference type="Proteomes" id="UP001177023"/>
    </source>
</evidence>
<dbReference type="PROSITE" id="PS50011">
    <property type="entry name" value="PROTEIN_KINASE_DOM"/>
    <property type="match status" value="1"/>
</dbReference>
<dbReference type="AlphaFoldDB" id="A0AA36CUL1"/>
<name>A0AA36CUL1_9BILA</name>
<dbReference type="Pfam" id="PF00069">
    <property type="entry name" value="Pkinase"/>
    <property type="match status" value="1"/>
</dbReference>
<gene>
    <name evidence="4" type="ORF">MSPICULIGERA_LOCUS13455</name>
</gene>
<sequence>MSMSVGKRSVVVHLPVQQDQPTGLLNQVHMTMPDNYSPDVEDKHYRRADIPLDHYHSIGRGTQATVIGAQLQNGKMRRVAAKRYKMDELKGDKSHKWLMRELQNTQYLVHPHIVRCLDTFYEKDQHGKLLYTWIVTERMETTLDKYFKRLNAPEKIHRPRDHRHIAALMTQLFMALDFLHHRGVMHRDLNPKNVGLNLQDFKIKILDFGCSGLTDSDGLQTTKNRVGTPPLYRPPELLVEHVVYDSGVDVWAVALIAVEMLGNKLFLPRNYKQSPAFNQEQLREQGQVSVLLQILTILGLPEHRYVETFHNHFLKTAACPSQLAYALVEPLNRLGPDSSALTKSDLQELLCKILIFDPRRRPTPAECLRHPYLSRMHDKYRQTAPIQDGKSDLERLDEMLQLYSKKLEPVGNREELNAEMDFSNN</sequence>
<comment type="caution">
    <text evidence="4">The sequence shown here is derived from an EMBL/GenBank/DDBJ whole genome shotgun (WGS) entry which is preliminary data.</text>
</comment>
<organism evidence="4 5">
    <name type="scientific">Mesorhabditis spiculigera</name>
    <dbReference type="NCBI Taxonomy" id="96644"/>
    <lineage>
        <taxon>Eukaryota</taxon>
        <taxon>Metazoa</taxon>
        <taxon>Ecdysozoa</taxon>
        <taxon>Nematoda</taxon>
        <taxon>Chromadorea</taxon>
        <taxon>Rhabditida</taxon>
        <taxon>Rhabditina</taxon>
        <taxon>Rhabditomorpha</taxon>
        <taxon>Rhabditoidea</taxon>
        <taxon>Rhabditidae</taxon>
        <taxon>Mesorhabditinae</taxon>
        <taxon>Mesorhabditis</taxon>
    </lineage>
</organism>
<dbReference type="InterPro" id="IPR000719">
    <property type="entry name" value="Prot_kinase_dom"/>
</dbReference>
<dbReference type="Gene3D" id="3.30.200.20">
    <property type="entry name" value="Phosphorylase Kinase, domain 1"/>
    <property type="match status" value="1"/>
</dbReference>
<dbReference type="PANTHER" id="PTHR24055">
    <property type="entry name" value="MITOGEN-ACTIVATED PROTEIN KINASE"/>
    <property type="match status" value="1"/>
</dbReference>
<feature type="domain" description="Protein kinase" evidence="3">
    <location>
        <begin position="52"/>
        <end position="373"/>
    </location>
</feature>
<evidence type="ECO:0000313" key="4">
    <source>
        <dbReference type="EMBL" id="CAJ0575139.1"/>
    </source>
</evidence>
<dbReference type="GO" id="GO:0005524">
    <property type="term" value="F:ATP binding"/>
    <property type="evidence" value="ECO:0007669"/>
    <property type="project" value="UniProtKB-KW"/>
</dbReference>
<reference evidence="4" key="1">
    <citation type="submission" date="2023-06" db="EMBL/GenBank/DDBJ databases">
        <authorList>
            <person name="Delattre M."/>
        </authorList>
    </citation>
    <scope>NUCLEOTIDE SEQUENCE</scope>
    <source>
        <strain evidence="4">AF72</strain>
    </source>
</reference>
<evidence type="ECO:0000259" key="3">
    <source>
        <dbReference type="PROSITE" id="PS50011"/>
    </source>
</evidence>
<dbReference type="EMBL" id="CATQJA010002636">
    <property type="protein sequence ID" value="CAJ0575139.1"/>
    <property type="molecule type" value="Genomic_DNA"/>
</dbReference>
<dbReference type="SUPFAM" id="SSF56112">
    <property type="entry name" value="Protein kinase-like (PK-like)"/>
    <property type="match status" value="1"/>
</dbReference>
<evidence type="ECO:0000256" key="2">
    <source>
        <dbReference type="ARBA" id="ARBA00022840"/>
    </source>
</evidence>
<protein>
    <recommendedName>
        <fullName evidence="3">Protein kinase domain-containing protein</fullName>
    </recommendedName>
</protein>
<keyword evidence="1" id="KW-0547">Nucleotide-binding</keyword>
<dbReference type="Proteomes" id="UP001177023">
    <property type="component" value="Unassembled WGS sequence"/>
</dbReference>
<dbReference type="GO" id="GO:0004672">
    <property type="term" value="F:protein kinase activity"/>
    <property type="evidence" value="ECO:0007669"/>
    <property type="project" value="InterPro"/>
</dbReference>
<feature type="non-terminal residue" evidence="4">
    <location>
        <position position="425"/>
    </location>
</feature>
<keyword evidence="5" id="KW-1185">Reference proteome</keyword>
<dbReference type="InterPro" id="IPR011009">
    <property type="entry name" value="Kinase-like_dom_sf"/>
</dbReference>
<accession>A0AA36CUL1</accession>
<keyword evidence="2" id="KW-0067">ATP-binding</keyword>
<dbReference type="Gene3D" id="1.10.510.10">
    <property type="entry name" value="Transferase(Phosphotransferase) domain 1"/>
    <property type="match status" value="1"/>
</dbReference>
<dbReference type="InterPro" id="IPR050117">
    <property type="entry name" value="MAPK"/>
</dbReference>
<evidence type="ECO:0000256" key="1">
    <source>
        <dbReference type="ARBA" id="ARBA00022741"/>
    </source>
</evidence>